<evidence type="ECO:0000256" key="5">
    <source>
        <dbReference type="ARBA" id="ARBA00022840"/>
    </source>
</evidence>
<proteinExistence type="inferred from homology"/>
<evidence type="ECO:0000259" key="8">
    <source>
        <dbReference type="PROSITE" id="PS50893"/>
    </source>
</evidence>
<dbReference type="HAMAP" id="MF_00847">
    <property type="entry name" value="EttA"/>
    <property type="match status" value="1"/>
</dbReference>
<dbReference type="SUPFAM" id="SSF52540">
    <property type="entry name" value="P-loop containing nucleoside triphosphate hydrolases"/>
    <property type="match status" value="2"/>
</dbReference>
<dbReference type="RefSeq" id="WP_191177357.1">
    <property type="nucleotide sequence ID" value="NZ_JACWMW010000006.1"/>
</dbReference>
<keyword evidence="4 7" id="KW-0547">Nucleotide-binding</keyword>
<comment type="caution">
    <text evidence="9">The sequence shown here is derived from an EMBL/GenBank/DDBJ whole genome shotgun (WGS) entry which is preliminary data.</text>
</comment>
<comment type="subcellular location">
    <subcellularLocation>
        <location evidence="7">Cytoplasm</location>
    </subcellularLocation>
    <text evidence="7">Associates with ribosomes and polysomes.</text>
</comment>
<keyword evidence="6 7" id="KW-0810">Translation regulation</keyword>
<protein>
    <recommendedName>
        <fullName evidence="7">Energy-dependent translational throttle protein EttA</fullName>
        <ecNumber evidence="7">3.6.1.-</ecNumber>
    </recommendedName>
    <alternativeName>
        <fullName evidence="7">Translational regulatory factor EttA</fullName>
    </alternativeName>
</protein>
<sequence length="560" mass="62820">MADEKIIFSMAGVSKVYPPQKTVLKNIYLSFFYGAKIGVIGLNGSGKSSLLKIIAGIDKTNIGEVVFSPGYTVGYLSQEPELDPDKTVKEIVEEGVAATTALLKEYEDINEKFGLEEYYSDADKMDKLMARQGELQDQIDAVNAWELDTKLERAMDALRCPEPDTKISVLSGGERRRVALCRLLLQEPDVLLLDEPTNHLDAESIDWLEQHLKQYKGTVIAVTHDRYFLDNVAGWILELDRGEGLPWKGNYSSWLEQKSKRLAQEEKTESKRQKTLERELEWVRMGAKGRHAKGKARLSNYEKLASEETKEREEKLELFIPPGPRLGNIVIEANGVTKAYGDKVLFENLNFSLPPAGIVGIIGPNGAGKTTLFRLITGQDKPDAGTFRVGDTVALGYVDQMHDDLDPNKSVWENVTDGLDNIMVGNRPLNSRAYVSKFNFNGADQQKKVGVLSGGERNRVHLAITLKKGSNVLLLDEPTNDIDVNTLRSLEEALENFGGCAVIISHDRWFLDRVCTHILAFEGNSQVYFFEGNYSDYEENYKKRVGDVTPKRLKYKKLTV</sequence>
<dbReference type="PROSITE" id="PS00211">
    <property type="entry name" value="ABC_TRANSPORTER_1"/>
    <property type="match status" value="1"/>
</dbReference>
<dbReference type="InterPro" id="IPR027417">
    <property type="entry name" value="P-loop_NTPase"/>
</dbReference>
<gene>
    <name evidence="7 9" type="primary">ettA</name>
    <name evidence="9" type="ORF">IDJ75_19680</name>
</gene>
<keyword evidence="7" id="KW-0963">Cytoplasm</keyword>
<dbReference type="EMBL" id="JACWMW010000006">
    <property type="protein sequence ID" value="MBD1387515.1"/>
    <property type="molecule type" value="Genomic_DNA"/>
</dbReference>
<comment type="domain">
    <text evidence="7">The P-site tRNA interaction motif (PtIM domain) probably interacts with the P-site tRNA(fMet) as well as the 23S rRNA.</text>
</comment>
<evidence type="ECO:0000256" key="1">
    <source>
        <dbReference type="ARBA" id="ARBA00005868"/>
    </source>
</evidence>
<evidence type="ECO:0000256" key="2">
    <source>
        <dbReference type="ARBA" id="ARBA00022555"/>
    </source>
</evidence>
<dbReference type="Pfam" id="PF00005">
    <property type="entry name" value="ABC_tran"/>
    <property type="match status" value="2"/>
</dbReference>
<feature type="domain" description="ABC transporter" evidence="8">
    <location>
        <begin position="8"/>
        <end position="266"/>
    </location>
</feature>
<dbReference type="InterPro" id="IPR003593">
    <property type="entry name" value="AAA+_ATPase"/>
</dbReference>
<dbReference type="CDD" id="cd03221">
    <property type="entry name" value="ABCF_EF-3"/>
    <property type="match status" value="2"/>
</dbReference>
<dbReference type="InterPro" id="IPR032781">
    <property type="entry name" value="ABC_tran_Xtn"/>
</dbReference>
<keyword evidence="2 7" id="KW-0820">tRNA-binding</keyword>
<organism evidence="9 10">
    <name type="scientific">Mucilaginibacter rigui</name>
    <dbReference type="NCBI Taxonomy" id="534635"/>
    <lineage>
        <taxon>Bacteria</taxon>
        <taxon>Pseudomonadati</taxon>
        <taxon>Bacteroidota</taxon>
        <taxon>Sphingobacteriia</taxon>
        <taxon>Sphingobacteriales</taxon>
        <taxon>Sphingobacteriaceae</taxon>
        <taxon>Mucilaginibacter</taxon>
    </lineage>
</organism>
<dbReference type="SMART" id="SM00382">
    <property type="entry name" value="AAA"/>
    <property type="match status" value="2"/>
</dbReference>
<keyword evidence="7" id="KW-0694">RNA-binding</keyword>
<comment type="domain">
    <text evidence="7">The arm domain is inserted in the first ABC transporter domain. Probably contacts ribosomal protein L1.</text>
</comment>
<comment type="function">
    <text evidence="7">A translation factor that gates the progression of the 70S ribosomal initiation complex (IC, containing tRNA(fMet) in the P-site) into the translation elongation cycle by using a mechanism sensitive to the ATP/ADP ratio. Binds to the 70S ribosome E-site where it modulates the state of the translating ribosome during subunit translocation. ATP hydrolysis probably frees it from the ribosome, which can enter the elongation phase.</text>
</comment>
<dbReference type="Pfam" id="PF12848">
    <property type="entry name" value="ABC_tran_Xtn"/>
    <property type="match status" value="1"/>
</dbReference>
<evidence type="ECO:0000256" key="7">
    <source>
        <dbReference type="HAMAP-Rule" id="MF_00847"/>
    </source>
</evidence>
<evidence type="ECO:0000256" key="4">
    <source>
        <dbReference type="ARBA" id="ARBA00022741"/>
    </source>
</evidence>
<dbReference type="InterPro" id="IPR017871">
    <property type="entry name" value="ABC_transporter-like_CS"/>
</dbReference>
<evidence type="ECO:0000256" key="3">
    <source>
        <dbReference type="ARBA" id="ARBA00022730"/>
    </source>
</evidence>
<dbReference type="EC" id="3.6.1.-" evidence="7"/>
<feature type="region of interest" description="PtIM" evidence="7">
    <location>
        <begin position="249"/>
        <end position="329"/>
    </location>
</feature>
<dbReference type="NCBIfam" id="NF008775">
    <property type="entry name" value="PRK11819.1"/>
    <property type="match status" value="1"/>
</dbReference>
<feature type="binding site" evidence="7">
    <location>
        <begin position="363"/>
        <end position="370"/>
    </location>
    <ligand>
        <name>ATP</name>
        <dbReference type="ChEBI" id="CHEBI:30616"/>
        <label>2</label>
    </ligand>
</feature>
<comment type="subunit">
    <text evidence="7">Monomer. Probably contacts ribosomal proteins L1, L5, L33 and S7, the 16S and 23S rRNA and the P-site containing tRNA(fMet).</text>
</comment>
<keyword evidence="7" id="KW-0648">Protein biosynthesis</keyword>
<dbReference type="NCBIfam" id="TIGR03719">
    <property type="entry name" value="ABC_ABC_ChvD"/>
    <property type="match status" value="1"/>
</dbReference>
<reference evidence="9 10" key="1">
    <citation type="submission" date="2020-09" db="EMBL/GenBank/DDBJ databases">
        <title>Novel species of Mucilaginibacter isolated from a glacier on the Tibetan Plateau.</title>
        <authorList>
            <person name="Liu Q."/>
            <person name="Xin Y.-H."/>
        </authorList>
    </citation>
    <scope>NUCLEOTIDE SEQUENCE [LARGE SCALE GENOMIC DNA]</scope>
    <source>
        <strain evidence="9 10">CGMCC 1.13878</strain>
    </source>
</reference>
<comment type="catalytic activity">
    <reaction evidence="7">
        <text>ATP + H2O = ADP + phosphate + H(+)</text>
        <dbReference type="Rhea" id="RHEA:13065"/>
        <dbReference type="ChEBI" id="CHEBI:15377"/>
        <dbReference type="ChEBI" id="CHEBI:15378"/>
        <dbReference type="ChEBI" id="CHEBI:30616"/>
        <dbReference type="ChEBI" id="CHEBI:43474"/>
        <dbReference type="ChEBI" id="CHEBI:456216"/>
    </reaction>
</comment>
<keyword evidence="5 7" id="KW-0067">ATP-binding</keyword>
<dbReference type="InterPro" id="IPR003439">
    <property type="entry name" value="ABC_transporter-like_ATP-bd"/>
</dbReference>
<dbReference type="InterPro" id="IPR022374">
    <property type="entry name" value="EttA"/>
</dbReference>
<evidence type="ECO:0000313" key="10">
    <source>
        <dbReference type="Proteomes" id="UP000618754"/>
    </source>
</evidence>
<keyword evidence="10" id="KW-1185">Reference proteome</keyword>
<keyword evidence="3 7" id="KW-0699">rRNA-binding</keyword>
<keyword evidence="7" id="KW-0677">Repeat</keyword>
<dbReference type="PANTHER" id="PTHR43858:SF1">
    <property type="entry name" value="ABC TRANSPORTER-RELATED PROTEIN"/>
    <property type="match status" value="1"/>
</dbReference>
<keyword evidence="7" id="KW-0378">Hydrolase</keyword>
<comment type="caution">
    <text evidence="7">Lacks conserved residue(s) required for the propagation of feature annotation.</text>
</comment>
<dbReference type="Proteomes" id="UP000618754">
    <property type="component" value="Unassembled WGS sequence"/>
</dbReference>
<dbReference type="Gene3D" id="3.40.50.300">
    <property type="entry name" value="P-loop containing nucleotide triphosphate hydrolases"/>
    <property type="match status" value="2"/>
</dbReference>
<evidence type="ECO:0000256" key="6">
    <source>
        <dbReference type="ARBA" id="ARBA00022845"/>
    </source>
</evidence>
<dbReference type="PROSITE" id="PS50893">
    <property type="entry name" value="ABC_TRANSPORTER_2"/>
    <property type="match status" value="2"/>
</dbReference>
<feature type="domain" description="ABC transporter" evidence="8">
    <location>
        <begin position="331"/>
        <end position="557"/>
    </location>
</feature>
<comment type="similarity">
    <text evidence="1 7">Belongs to the ABC transporter superfamily. ABCF family. Translational throttle EttA subfamily.</text>
</comment>
<dbReference type="PANTHER" id="PTHR43858">
    <property type="entry name" value="ENERGY-DEPENDENT TRANSLATIONAL THROTTLE PROTEIN ETTA"/>
    <property type="match status" value="1"/>
</dbReference>
<name>A0ABR7XBJ9_9SPHI</name>
<accession>A0ABR7XBJ9</accession>
<evidence type="ECO:0000313" key="9">
    <source>
        <dbReference type="EMBL" id="MBD1387515.1"/>
    </source>
</evidence>